<dbReference type="RefSeq" id="WP_135194528.1">
    <property type="nucleotide sequence ID" value="NZ_SPVH01000006.1"/>
</dbReference>
<keyword evidence="2" id="KW-0456">Lyase</keyword>
<evidence type="ECO:0000313" key="3">
    <source>
        <dbReference type="Proteomes" id="UP000298216"/>
    </source>
</evidence>
<name>A0A4Y9RSI7_9CAUL</name>
<sequence length="437" mass="47351">MRHAFAASVLTLVLAAGLTVGAAQAEVIRANTPAVGLTIDRIGALPDEERGAWADYLARSQAQHLADRAALAAELPAGATPPPPPLAIRGNSSHMPLDRPAAWYGTAEARAVADAVVTFQTPAGGWSKNQDRSIARLPGQRFSNDAETMEQNPANFDAPADRFWTFVGTLDNNSTWTEMRYLAKVAARTPGAQGDAWRASVIKGVHYLLNAQYPNGGWPQIWPLEGGFHDSITFNDNAVAEAAMILRDVSKGAEGFDFVPAELKVRAGEATRKAIDVILAAQVRQKDESGGDRLLGWPQQVEPMRLVPTSARNYEPRSIASGETTDILIFLMGEPDPSPQVQAAIRGGVAWLEANRTYDKSFEMTDDGRKLIDKPGAGPIWSRNYDLVTGRPIFGDKDQSIHDDVNGISVGRRNGYSWWLAQPQTALDAYAAWSVAR</sequence>
<accession>A0A4Y9RSI7</accession>
<dbReference type="SUPFAM" id="SSF81853">
    <property type="entry name" value="Family 10 polysaccharide lyase"/>
    <property type="match status" value="1"/>
</dbReference>
<gene>
    <name evidence="2" type="primary">pelA</name>
    <name evidence="2" type="ORF">EGY25_08300</name>
</gene>
<feature type="signal peptide" evidence="1">
    <location>
        <begin position="1"/>
        <end position="25"/>
    </location>
</feature>
<dbReference type="Gene3D" id="1.50.10.20">
    <property type="match status" value="1"/>
</dbReference>
<evidence type="ECO:0000313" key="2">
    <source>
        <dbReference type="EMBL" id="TFW12044.1"/>
    </source>
</evidence>
<dbReference type="GO" id="GO:0030570">
    <property type="term" value="F:pectate lyase activity"/>
    <property type="evidence" value="ECO:0007669"/>
    <property type="project" value="UniProtKB-EC"/>
</dbReference>
<comment type="caution">
    <text evidence="2">The sequence shown here is derived from an EMBL/GenBank/DDBJ whole genome shotgun (WGS) entry which is preliminary data.</text>
</comment>
<dbReference type="Proteomes" id="UP000298216">
    <property type="component" value="Unassembled WGS sequence"/>
</dbReference>
<dbReference type="EC" id="4.2.2.2" evidence="2"/>
<dbReference type="OrthoDB" id="9804686at2"/>
<keyword evidence="1" id="KW-0732">Signal</keyword>
<proteinExistence type="predicted"/>
<keyword evidence="3" id="KW-1185">Reference proteome</keyword>
<evidence type="ECO:0000256" key="1">
    <source>
        <dbReference type="SAM" id="SignalP"/>
    </source>
</evidence>
<dbReference type="Pfam" id="PF09492">
    <property type="entry name" value="Pec_lyase"/>
    <property type="match status" value="1"/>
</dbReference>
<feature type="chain" id="PRO_5021352341" evidence="1">
    <location>
        <begin position="26"/>
        <end position="437"/>
    </location>
</feature>
<dbReference type="InterPro" id="IPR012669">
    <property type="entry name" value="Pectate_lyase"/>
</dbReference>
<dbReference type="AlphaFoldDB" id="A0A4Y9RSI7"/>
<protein>
    <submittedName>
        <fullName evidence="2">Pectate lyase</fullName>
        <ecNumber evidence="2">4.2.2.2</ecNumber>
    </submittedName>
</protein>
<dbReference type="NCBIfam" id="TIGR02474">
    <property type="entry name" value="pec_lyase"/>
    <property type="match status" value="1"/>
</dbReference>
<dbReference type="EMBL" id="SPVH01000006">
    <property type="protein sequence ID" value="TFW12044.1"/>
    <property type="molecule type" value="Genomic_DNA"/>
</dbReference>
<organism evidence="2 3">
    <name type="scientific">Brevundimonas intermedia</name>
    <dbReference type="NCBI Taxonomy" id="74315"/>
    <lineage>
        <taxon>Bacteria</taxon>
        <taxon>Pseudomonadati</taxon>
        <taxon>Pseudomonadota</taxon>
        <taxon>Alphaproteobacteria</taxon>
        <taxon>Caulobacterales</taxon>
        <taxon>Caulobacteraceae</taxon>
        <taxon>Brevundimonas</taxon>
    </lineage>
</organism>
<reference evidence="2 3" key="1">
    <citation type="submission" date="2019-03" db="EMBL/GenBank/DDBJ databases">
        <title>Draft genome of Brevundimonas sp. a heavy metal resistant soil bacteria.</title>
        <authorList>
            <person name="Soto J."/>
        </authorList>
    </citation>
    <scope>NUCLEOTIDE SEQUENCE [LARGE SCALE GENOMIC DNA]</scope>
    <source>
        <strain evidence="2 3">B-10</strain>
    </source>
</reference>